<proteinExistence type="predicted"/>
<dbReference type="GeneID" id="95450783"/>
<accession>A0A4Z1CXQ5</accession>
<gene>
    <name evidence="1" type="ORF">E5083_24735</name>
</gene>
<name>A0A4Z1CXQ5_9ACTN</name>
<dbReference type="RefSeq" id="WP_135787886.1">
    <property type="nucleotide sequence ID" value="NZ_SRRT01000007.1"/>
</dbReference>
<dbReference type="AlphaFoldDB" id="A0A4Z1CXQ5"/>
<sequence length="337" mass="35791">MEKIFELGEISCPSGTLVVIDGGHLGLWSGERSPSEIDPALLGADTPERAREVTGSVDFAVTGPDASAAARSFDRQPGMMLHDIPASGVADLRRMFENHCQVNALDAHLAAMPSREPHAHRAHRTAAEGGGGFLMFGVPVVAVGGVPRDRRLPVLATRSGDGQGWTEMAVRMSDAPAETSVPLGRIGVDWARVLFGDVDALSAWQHDEPVDGLADVAFWGTAAHAAATAFAAPELDEPGVHGWTDLTVPKAVEKALAVQSWAQEPGRRLMVDFRPHSHHWQIMRRLRASVHESGTLDLGPARVLCAMTACGDGYFPVMADLDARGGVVAVRVSFPGA</sequence>
<protein>
    <submittedName>
        <fullName evidence="1">Uncharacterized protein</fullName>
    </submittedName>
</protein>
<keyword evidence="2" id="KW-1185">Reference proteome</keyword>
<reference evidence="1 2" key="1">
    <citation type="submission" date="2019-04" db="EMBL/GenBank/DDBJ databases">
        <title>Streptomyces sp. nov. Bv016 isolated from bark of Buahinia variegata.</title>
        <authorList>
            <person name="Kanchanasin P."/>
            <person name="Tanasupawat S."/>
            <person name="Yuki M."/>
            <person name="Kudo T."/>
        </authorList>
    </citation>
    <scope>NUCLEOTIDE SEQUENCE [LARGE SCALE GENOMIC DNA]</scope>
    <source>
        <strain evidence="1 2">Bv016</strain>
    </source>
</reference>
<comment type="caution">
    <text evidence="1">The sequence shown here is derived from an EMBL/GenBank/DDBJ whole genome shotgun (WGS) entry which is preliminary data.</text>
</comment>
<dbReference type="EMBL" id="SRRT01000007">
    <property type="protein sequence ID" value="TGN73980.1"/>
    <property type="molecule type" value="Genomic_DNA"/>
</dbReference>
<evidence type="ECO:0000313" key="1">
    <source>
        <dbReference type="EMBL" id="TGN73980.1"/>
    </source>
</evidence>
<organism evidence="1 2">
    <name type="scientific">Streptomyces bauhiniae</name>
    <dbReference type="NCBI Taxonomy" id="2340725"/>
    <lineage>
        <taxon>Bacteria</taxon>
        <taxon>Bacillati</taxon>
        <taxon>Actinomycetota</taxon>
        <taxon>Actinomycetes</taxon>
        <taxon>Kitasatosporales</taxon>
        <taxon>Streptomycetaceae</taxon>
        <taxon>Streptomyces</taxon>
    </lineage>
</organism>
<dbReference type="Proteomes" id="UP000298159">
    <property type="component" value="Unassembled WGS sequence"/>
</dbReference>
<evidence type="ECO:0000313" key="2">
    <source>
        <dbReference type="Proteomes" id="UP000298159"/>
    </source>
</evidence>